<evidence type="ECO:0000256" key="2">
    <source>
        <dbReference type="ARBA" id="ARBA00022801"/>
    </source>
</evidence>
<dbReference type="PANTHER" id="PTHR46470">
    <property type="entry name" value="N-ACYLNEURAMINATE-9-PHOSPHATASE"/>
    <property type="match status" value="1"/>
</dbReference>
<dbReference type="InterPro" id="IPR051400">
    <property type="entry name" value="HAD-like_hydrolase"/>
</dbReference>
<keyword evidence="3" id="KW-0460">Magnesium</keyword>
<dbReference type="STRING" id="33528.ENSGAFP00000002059"/>
<dbReference type="Proteomes" id="UP000250572">
    <property type="component" value="Unassembled WGS sequence"/>
</dbReference>
<comment type="cofactor">
    <cofactor evidence="1">
        <name>Mg(2+)</name>
        <dbReference type="ChEBI" id="CHEBI:18420"/>
    </cofactor>
</comment>
<dbReference type="InterPro" id="IPR036412">
    <property type="entry name" value="HAD-like_sf"/>
</dbReference>
<evidence type="ECO:0000313" key="5">
    <source>
        <dbReference type="Proteomes" id="UP000250572"/>
    </source>
</evidence>
<dbReference type="PANTHER" id="PTHR46470:SF3">
    <property type="entry name" value="N-ACYLNEURAMINATE-9-PHOSPHATASE"/>
    <property type="match status" value="1"/>
</dbReference>
<protein>
    <recommendedName>
        <fullName evidence="6">N-acetylneuraminic acid phosphatase</fullName>
    </recommendedName>
</protein>
<dbReference type="SFLD" id="SFLDS00003">
    <property type="entry name" value="Haloacid_Dehalogenase"/>
    <property type="match status" value="1"/>
</dbReference>
<dbReference type="SUPFAM" id="SSF56784">
    <property type="entry name" value="HAD-like"/>
    <property type="match status" value="1"/>
</dbReference>
<reference evidence="4 5" key="1">
    <citation type="journal article" date="2018" name="G3 (Bethesda)">
        <title>A High-Quality Reference Genome for the Invasive Mosquitofish Gambusia affinis Using a Chicago Library.</title>
        <authorList>
            <person name="Hoffberg S.L."/>
            <person name="Troendle N.J."/>
            <person name="Glenn T.C."/>
            <person name="Mahmud O."/>
            <person name="Louha S."/>
            <person name="Chalopin D."/>
            <person name="Bennetzen J.L."/>
            <person name="Mauricio R."/>
        </authorList>
    </citation>
    <scope>NUCLEOTIDE SEQUENCE [LARGE SCALE GENOMIC DNA]</scope>
    <source>
        <strain evidence="4">NE01/NJP1002.9</strain>
        <tissue evidence="4">Muscle</tissue>
    </source>
</reference>
<dbReference type="NCBIfam" id="TIGR01549">
    <property type="entry name" value="HAD-SF-IA-v1"/>
    <property type="match status" value="1"/>
</dbReference>
<sequence length="579" mass="63971">MEGKAVKAILFDLDNTLVDTSRAGEVALKKTGELLKSKLNLDDDTIRSICDKFKLKLLCESPDRPPGTSQDDIRMCHWTESIAETTGSSAASDLASQCYYLWKNSRLELLCLTPEVRDLLRQLRGRYKLLLLTNGDARTQREKVEAAECEEFFDAVVIAGDHAEQKPFPSIFQLCFSMLQVEAQDCVMVGDSLDTDIQGGVNAKVRATVWIHRADGSELDGPVKPDYTVPSVLDLPAVLAQLHHEVTENVGNRHGVHRVALPTQTAHRLPVAHGRPERWRLLQQRRQQAAAVHAHLRHGAVRAVEQPVLQQEGRAVGQQRVPLHLPEPNPALDVPSSQRLVGHLIPCSRRAHLELIGHHVAESLVVHDADEDVGLQLLAAQPAVEPLRAVVVVATGAQHLPEVLQRRVLLGEGERRGVVAQAVHGGRLPGHALNQHPDGHARREAVRVEEDVRAHAALSEWHVLCRPQAAQDALLTVAAGKFVTNHRVTRHSDGDADTFEATRSRVVAADLYVVDHTSLMAPTDTKHTVDVAVERVSVLNHRPDVRQPVRVQLPVHFRVARLGPEHDAVLSLHLVRQVH</sequence>
<dbReference type="CDD" id="cd04305">
    <property type="entry name" value="HAD_Neu5Ac-Pase_like"/>
    <property type="match status" value="1"/>
</dbReference>
<dbReference type="GO" id="GO:0046380">
    <property type="term" value="P:N-acetylneuraminate biosynthetic process"/>
    <property type="evidence" value="ECO:0007669"/>
    <property type="project" value="TreeGrafter"/>
</dbReference>
<accession>A0A315VU33</accession>
<gene>
    <name evidence="4" type="ORF">CCH79_00001362</name>
</gene>
<dbReference type="GO" id="GO:0050124">
    <property type="term" value="F:N-acylneuraminate-9-phosphatase activity"/>
    <property type="evidence" value="ECO:0007669"/>
    <property type="project" value="TreeGrafter"/>
</dbReference>
<dbReference type="SFLD" id="SFLDG01129">
    <property type="entry name" value="C1.5:_HAD__Beta-PGM__Phosphata"/>
    <property type="match status" value="1"/>
</dbReference>
<dbReference type="InterPro" id="IPR011950">
    <property type="entry name" value="HAD-SF_hydro_IA_CTE7"/>
</dbReference>
<keyword evidence="2" id="KW-0378">Hydrolase</keyword>
<evidence type="ECO:0000256" key="3">
    <source>
        <dbReference type="ARBA" id="ARBA00022842"/>
    </source>
</evidence>
<organism evidence="4 5">
    <name type="scientific">Gambusia affinis</name>
    <name type="common">Western mosquitofish</name>
    <name type="synonym">Heterandria affinis</name>
    <dbReference type="NCBI Taxonomy" id="33528"/>
    <lineage>
        <taxon>Eukaryota</taxon>
        <taxon>Metazoa</taxon>
        <taxon>Chordata</taxon>
        <taxon>Craniata</taxon>
        <taxon>Vertebrata</taxon>
        <taxon>Euteleostomi</taxon>
        <taxon>Actinopterygii</taxon>
        <taxon>Neopterygii</taxon>
        <taxon>Teleostei</taxon>
        <taxon>Neoteleostei</taxon>
        <taxon>Acanthomorphata</taxon>
        <taxon>Ovalentaria</taxon>
        <taxon>Atherinomorphae</taxon>
        <taxon>Cyprinodontiformes</taxon>
        <taxon>Poeciliidae</taxon>
        <taxon>Poeciliinae</taxon>
        <taxon>Gambusia</taxon>
    </lineage>
</organism>
<comment type="caution">
    <text evidence="4">The sequence shown here is derived from an EMBL/GenBank/DDBJ whole genome shotgun (WGS) entry which is preliminary data.</text>
</comment>
<dbReference type="AlphaFoldDB" id="A0A315VU33"/>
<dbReference type="SFLD" id="SFLDG01135">
    <property type="entry name" value="C1.5.6:_HAD__Beta-PGM__Phospha"/>
    <property type="match status" value="1"/>
</dbReference>
<evidence type="ECO:0000256" key="1">
    <source>
        <dbReference type="ARBA" id="ARBA00001946"/>
    </source>
</evidence>
<dbReference type="InterPro" id="IPR023214">
    <property type="entry name" value="HAD_sf"/>
</dbReference>
<keyword evidence="5" id="KW-1185">Reference proteome</keyword>
<evidence type="ECO:0008006" key="6">
    <source>
        <dbReference type="Google" id="ProtNLM"/>
    </source>
</evidence>
<dbReference type="Pfam" id="PF00702">
    <property type="entry name" value="Hydrolase"/>
    <property type="match status" value="1"/>
</dbReference>
<proteinExistence type="predicted"/>
<dbReference type="InterPro" id="IPR006439">
    <property type="entry name" value="HAD-SF_hydro_IA"/>
</dbReference>
<dbReference type="Gene3D" id="3.40.50.1000">
    <property type="entry name" value="HAD superfamily/HAD-like"/>
    <property type="match status" value="1"/>
</dbReference>
<dbReference type="NCBIfam" id="TIGR02253">
    <property type="entry name" value="CTE7"/>
    <property type="match status" value="1"/>
</dbReference>
<dbReference type="Gene3D" id="1.20.120.710">
    <property type="entry name" value="Haloacid dehalogenase hydrolase-like domain"/>
    <property type="match status" value="1"/>
</dbReference>
<name>A0A315VU33_GAMAF</name>
<dbReference type="EMBL" id="NHOQ01001229">
    <property type="protein sequence ID" value="PWA25915.1"/>
    <property type="molecule type" value="Genomic_DNA"/>
</dbReference>
<evidence type="ECO:0000313" key="4">
    <source>
        <dbReference type="EMBL" id="PWA25915.1"/>
    </source>
</evidence>